<feature type="chain" id="PRO_5032349231" evidence="1">
    <location>
        <begin position="22"/>
        <end position="120"/>
    </location>
</feature>
<feature type="signal peptide" evidence="1">
    <location>
        <begin position="1"/>
        <end position="21"/>
    </location>
</feature>
<proteinExistence type="predicted"/>
<dbReference type="EMBL" id="JABFBC010000001">
    <property type="protein sequence ID" value="NNU79690.1"/>
    <property type="molecule type" value="Genomic_DNA"/>
</dbReference>
<protein>
    <submittedName>
        <fullName evidence="2">Uncharacterized protein</fullName>
    </submittedName>
</protein>
<sequence length="120" mass="12638">MAVRLGAAIVACGLAVTPVSAADPAMVERFAALADAFSARLPRSPLEGLAPASRRDRADCILTNFETAHGASGLSALMSMMSVLASGAQFDDQTIVDFNARFGPDYDRIEMECTRAQRGS</sequence>
<evidence type="ECO:0000313" key="2">
    <source>
        <dbReference type="EMBL" id="NNU79690.1"/>
    </source>
</evidence>
<reference evidence="2 3" key="1">
    <citation type="submission" date="2020-05" db="EMBL/GenBank/DDBJ databases">
        <title>Gimesia benthica sp. nov., a novel planctomycete isolated from a deep-sea water sample of the Northwest Indian Ocean.</title>
        <authorList>
            <person name="Wang J."/>
            <person name="Ruan C."/>
            <person name="Song L."/>
            <person name="Zhu Y."/>
            <person name="Li A."/>
            <person name="Zheng X."/>
            <person name="Wang L."/>
            <person name="Lu Z."/>
            <person name="Huang Y."/>
            <person name="Du W."/>
            <person name="Zhou Y."/>
            <person name="Huang L."/>
            <person name="Dai X."/>
        </authorList>
    </citation>
    <scope>NUCLEOTIDE SEQUENCE [LARGE SCALE GENOMIC DNA]</scope>
    <source>
        <strain evidence="2 3">YYQ-30</strain>
    </source>
</reference>
<keyword evidence="1" id="KW-0732">Signal</keyword>
<keyword evidence="3" id="KW-1185">Reference proteome</keyword>
<organism evidence="2 3">
    <name type="scientific">Halovulum dunhuangense</name>
    <dbReference type="NCBI Taxonomy" id="1505036"/>
    <lineage>
        <taxon>Bacteria</taxon>
        <taxon>Pseudomonadati</taxon>
        <taxon>Pseudomonadota</taxon>
        <taxon>Alphaproteobacteria</taxon>
        <taxon>Rhodobacterales</taxon>
        <taxon>Paracoccaceae</taxon>
        <taxon>Halovulum</taxon>
    </lineage>
</organism>
<evidence type="ECO:0000256" key="1">
    <source>
        <dbReference type="SAM" id="SignalP"/>
    </source>
</evidence>
<name>A0A849L0A1_9RHOB</name>
<dbReference type="AlphaFoldDB" id="A0A849L0A1"/>
<gene>
    <name evidence="2" type="ORF">HMH01_04470</name>
</gene>
<comment type="caution">
    <text evidence="2">The sequence shown here is derived from an EMBL/GenBank/DDBJ whole genome shotgun (WGS) entry which is preliminary data.</text>
</comment>
<dbReference type="Proteomes" id="UP000572377">
    <property type="component" value="Unassembled WGS sequence"/>
</dbReference>
<dbReference type="RefSeq" id="WP_171322866.1">
    <property type="nucleotide sequence ID" value="NZ_JABFBC010000001.1"/>
</dbReference>
<accession>A0A849L0A1</accession>
<evidence type="ECO:0000313" key="3">
    <source>
        <dbReference type="Proteomes" id="UP000572377"/>
    </source>
</evidence>